<name>A0AAW0EB46_9AGAR</name>
<reference evidence="1 2" key="1">
    <citation type="submission" date="2024-01" db="EMBL/GenBank/DDBJ databases">
        <title>A draft genome for a cacao thread blight-causing isolate of Paramarasmius palmivorus.</title>
        <authorList>
            <person name="Baruah I.K."/>
            <person name="Bukari Y."/>
            <person name="Amoako-Attah I."/>
            <person name="Meinhardt L.W."/>
            <person name="Bailey B.A."/>
            <person name="Cohen S.P."/>
        </authorList>
    </citation>
    <scope>NUCLEOTIDE SEQUENCE [LARGE SCALE GENOMIC DNA]</scope>
    <source>
        <strain evidence="1 2">GH-12</strain>
    </source>
</reference>
<comment type="caution">
    <text evidence="1">The sequence shown here is derived from an EMBL/GenBank/DDBJ whole genome shotgun (WGS) entry which is preliminary data.</text>
</comment>
<evidence type="ECO:0000313" key="1">
    <source>
        <dbReference type="EMBL" id="KAK7060836.1"/>
    </source>
</evidence>
<proteinExistence type="predicted"/>
<keyword evidence="2" id="KW-1185">Reference proteome</keyword>
<evidence type="ECO:0000313" key="2">
    <source>
        <dbReference type="Proteomes" id="UP001383192"/>
    </source>
</evidence>
<dbReference type="EMBL" id="JAYKXP010000002">
    <property type="protein sequence ID" value="KAK7060836.1"/>
    <property type="molecule type" value="Genomic_DNA"/>
</dbReference>
<gene>
    <name evidence="1" type="ORF">VNI00_000569</name>
</gene>
<protein>
    <recommendedName>
        <fullName evidence="3">F-box domain-containing protein</fullName>
    </recommendedName>
</protein>
<dbReference type="AlphaFoldDB" id="A0AAW0EB46"/>
<sequence>MHLPPEIVYIIVELASDDPDTLRSCTLVSRGWLAVARTFLLPKLRIYASLYRGRHEVFKNLIASPRTSMPSFRPKSLIMDGFLFQSDRGPDASVHFLRWCASSLSQDSNTTIAQTLFQSLEELEVRYAHISHSEASDANQATSKEQTIPESKLSTIPFPLFQQFTSVTMLKLVHVICDTFDNFWMVIREFAPGLKTLCIGRLTIQGVDLNEHGHPGERMSRGSEVPALVKLDIDFKSDCISELLYNCTPAPNLQSLTCRELLRTNERAIRVVFDLLSAGPNATELIILDENGFYVRSSEASDARTVAYALISPSHVGSPEYPKSSTTRTGVR</sequence>
<organism evidence="1 2">
    <name type="scientific">Paramarasmius palmivorus</name>
    <dbReference type="NCBI Taxonomy" id="297713"/>
    <lineage>
        <taxon>Eukaryota</taxon>
        <taxon>Fungi</taxon>
        <taxon>Dikarya</taxon>
        <taxon>Basidiomycota</taxon>
        <taxon>Agaricomycotina</taxon>
        <taxon>Agaricomycetes</taxon>
        <taxon>Agaricomycetidae</taxon>
        <taxon>Agaricales</taxon>
        <taxon>Marasmiineae</taxon>
        <taxon>Marasmiaceae</taxon>
        <taxon>Paramarasmius</taxon>
    </lineage>
</organism>
<dbReference type="Proteomes" id="UP001383192">
    <property type="component" value="Unassembled WGS sequence"/>
</dbReference>
<evidence type="ECO:0008006" key="3">
    <source>
        <dbReference type="Google" id="ProtNLM"/>
    </source>
</evidence>
<accession>A0AAW0EB46</accession>